<evidence type="ECO:0000259" key="6">
    <source>
        <dbReference type="PROSITE" id="PS50893"/>
    </source>
</evidence>
<dbReference type="InterPro" id="IPR003439">
    <property type="entry name" value="ABC_transporter-like_ATP-bd"/>
</dbReference>
<reference evidence="7 8" key="1">
    <citation type="journal article" date="2022" name="Microbiol. Resour. Announc.">
        <title>Complete Genome Sequence of Mesorhizobium ciceri Strain R30, a Rhizobium Used as a Commercial Inoculant for Chickpea in Argentina.</title>
        <authorList>
            <person name="Foresto E."/>
            <person name="Revale S."/>
            <person name="Primo E."/>
            <person name="Nievas F."/>
            <person name="Carezzano E."/>
            <person name="Puente M."/>
            <person name="Alzari P."/>
            <person name="Mart M."/>
            <person name="Ben-Assaya M."/>
            <person name="Mornico D."/>
            <person name="Santoro M."/>
            <person name="Mart F."/>
            <person name="Giordano W."/>
            <person name="Bogino P."/>
        </authorList>
    </citation>
    <scope>NUCLEOTIDE SEQUENCE [LARGE SCALE GENOMIC DNA]</scope>
    <source>
        <strain evidence="7 8">R30</strain>
    </source>
</reference>
<evidence type="ECO:0000256" key="5">
    <source>
        <dbReference type="ARBA" id="ARBA00022970"/>
    </source>
</evidence>
<dbReference type="PANTHER" id="PTHR43820:SF2">
    <property type="entry name" value="ABC TRANSPORTER ATP-BINDING PROTEIN"/>
    <property type="match status" value="1"/>
</dbReference>
<proteinExistence type="inferred from homology"/>
<feature type="domain" description="ABC transporter" evidence="6">
    <location>
        <begin position="9"/>
        <end position="242"/>
    </location>
</feature>
<dbReference type="EMBL" id="CP088147">
    <property type="protein sequence ID" value="UTU51650.1"/>
    <property type="molecule type" value="Genomic_DNA"/>
</dbReference>
<dbReference type="CDD" id="cd03224">
    <property type="entry name" value="ABC_TM1139_LivF_branched"/>
    <property type="match status" value="1"/>
</dbReference>
<name>A0AB38TAV3_9HYPH</name>
<dbReference type="PROSITE" id="PS00211">
    <property type="entry name" value="ABC_TRANSPORTER_1"/>
    <property type="match status" value="1"/>
</dbReference>
<dbReference type="GO" id="GO:0016887">
    <property type="term" value="F:ATP hydrolysis activity"/>
    <property type="evidence" value="ECO:0007669"/>
    <property type="project" value="InterPro"/>
</dbReference>
<dbReference type="Gene3D" id="3.40.50.300">
    <property type="entry name" value="P-loop containing nucleotide triphosphate hydrolases"/>
    <property type="match status" value="1"/>
</dbReference>
<organism evidence="7 8">
    <name type="scientific">Mesorhizobium ciceri</name>
    <dbReference type="NCBI Taxonomy" id="39645"/>
    <lineage>
        <taxon>Bacteria</taxon>
        <taxon>Pseudomonadati</taxon>
        <taxon>Pseudomonadota</taxon>
        <taxon>Alphaproteobacteria</taxon>
        <taxon>Hyphomicrobiales</taxon>
        <taxon>Phyllobacteriaceae</taxon>
        <taxon>Mesorhizobium</taxon>
    </lineage>
</organism>
<evidence type="ECO:0000256" key="1">
    <source>
        <dbReference type="ARBA" id="ARBA00005417"/>
    </source>
</evidence>
<evidence type="ECO:0000256" key="3">
    <source>
        <dbReference type="ARBA" id="ARBA00022741"/>
    </source>
</evidence>
<dbReference type="InterPro" id="IPR027417">
    <property type="entry name" value="P-loop_NTPase"/>
</dbReference>
<evidence type="ECO:0000313" key="7">
    <source>
        <dbReference type="EMBL" id="UTU51650.1"/>
    </source>
</evidence>
<dbReference type="GO" id="GO:0015807">
    <property type="term" value="P:L-amino acid transport"/>
    <property type="evidence" value="ECO:0007669"/>
    <property type="project" value="TreeGrafter"/>
</dbReference>
<dbReference type="AlphaFoldDB" id="A0AB38TAV3"/>
<dbReference type="InterPro" id="IPR017871">
    <property type="entry name" value="ABC_transporter-like_CS"/>
</dbReference>
<dbReference type="Pfam" id="PF00005">
    <property type="entry name" value="ABC_tran"/>
    <property type="match status" value="1"/>
</dbReference>
<keyword evidence="4 7" id="KW-0067">ATP-binding</keyword>
<accession>A0AB38TAV3</accession>
<dbReference type="GO" id="GO:0015658">
    <property type="term" value="F:branched-chain amino acid transmembrane transporter activity"/>
    <property type="evidence" value="ECO:0007669"/>
    <property type="project" value="TreeGrafter"/>
</dbReference>
<dbReference type="RefSeq" id="WP_024505153.1">
    <property type="nucleotide sequence ID" value="NZ_CP088147.1"/>
</dbReference>
<dbReference type="PROSITE" id="PS50893">
    <property type="entry name" value="ABC_TRANSPORTER_2"/>
    <property type="match status" value="1"/>
</dbReference>
<dbReference type="PANTHER" id="PTHR43820">
    <property type="entry name" value="HIGH-AFFINITY BRANCHED-CHAIN AMINO ACID TRANSPORT ATP-BINDING PROTEIN LIVF"/>
    <property type="match status" value="1"/>
</dbReference>
<keyword evidence="8" id="KW-1185">Reference proteome</keyword>
<sequence>MNEQSSPVLEISSLSAGYGRFDVVRDIGLSVGKGEAVALLGPNGAGKTTVLRAIMGLVKQRRGLIRIGSTDVSDLPTHRIARGLAAIAPEGRRLFLDQSVEDNLLLGALHLRHDRPRVERLLSSVYDLFPVLRNYRHRLSSFLSGGEQQMVAIGRMLMSDPEIMLLDEPSVALSPVAVDIVVKAMLELRKRGASLLLVEQRIDVATRVCDRLYVMAHGEIVEEMTPETVRSGGMSILSRYLG</sequence>
<dbReference type="InterPro" id="IPR003593">
    <property type="entry name" value="AAA+_ATPase"/>
</dbReference>
<dbReference type="Proteomes" id="UP001060070">
    <property type="component" value="Chromosome"/>
</dbReference>
<gene>
    <name evidence="7" type="ORF">LRP29_30010</name>
</gene>
<keyword evidence="2" id="KW-0813">Transport</keyword>
<evidence type="ECO:0000256" key="2">
    <source>
        <dbReference type="ARBA" id="ARBA00022448"/>
    </source>
</evidence>
<evidence type="ECO:0000256" key="4">
    <source>
        <dbReference type="ARBA" id="ARBA00022840"/>
    </source>
</evidence>
<dbReference type="GO" id="GO:0005524">
    <property type="term" value="F:ATP binding"/>
    <property type="evidence" value="ECO:0007669"/>
    <property type="project" value="UniProtKB-KW"/>
</dbReference>
<keyword evidence="5" id="KW-0029">Amino-acid transport</keyword>
<dbReference type="SMART" id="SM00382">
    <property type="entry name" value="AAA"/>
    <property type="match status" value="1"/>
</dbReference>
<evidence type="ECO:0000313" key="8">
    <source>
        <dbReference type="Proteomes" id="UP001060070"/>
    </source>
</evidence>
<protein>
    <submittedName>
        <fullName evidence="7">ABC transporter ATP-binding protein</fullName>
    </submittedName>
</protein>
<dbReference type="SUPFAM" id="SSF52540">
    <property type="entry name" value="P-loop containing nucleoside triphosphate hydrolases"/>
    <property type="match status" value="1"/>
</dbReference>
<dbReference type="InterPro" id="IPR052156">
    <property type="entry name" value="BCAA_Transport_ATP-bd_LivF"/>
</dbReference>
<comment type="similarity">
    <text evidence="1">Belongs to the ABC transporter superfamily.</text>
</comment>
<keyword evidence="3" id="KW-0547">Nucleotide-binding</keyword>